<dbReference type="GO" id="GO:0016020">
    <property type="term" value="C:membrane"/>
    <property type="evidence" value="ECO:0007669"/>
    <property type="project" value="UniProtKB-SubCell"/>
</dbReference>
<evidence type="ECO:0000259" key="8">
    <source>
        <dbReference type="Pfam" id="PF01545"/>
    </source>
</evidence>
<keyword evidence="5 7" id="KW-1133">Transmembrane helix</keyword>
<dbReference type="PANTHER" id="PTHR43840">
    <property type="entry name" value="MITOCHONDRIAL METAL TRANSPORTER 1-RELATED"/>
    <property type="match status" value="1"/>
</dbReference>
<protein>
    <submittedName>
        <fullName evidence="10">Cation transporter</fullName>
    </submittedName>
</protein>
<feature type="transmembrane region" description="Helical" evidence="7">
    <location>
        <begin position="12"/>
        <end position="35"/>
    </location>
</feature>
<comment type="caution">
    <text evidence="10">The sequence shown here is derived from an EMBL/GenBank/DDBJ whole genome shotgun (WGS) entry which is preliminary data.</text>
</comment>
<proteinExistence type="inferred from homology"/>
<feature type="domain" description="Cation efflux protein cytoplasmic" evidence="9">
    <location>
        <begin position="216"/>
        <end position="292"/>
    </location>
</feature>
<evidence type="ECO:0000256" key="6">
    <source>
        <dbReference type="ARBA" id="ARBA00023136"/>
    </source>
</evidence>
<feature type="domain" description="Cation efflux protein transmembrane" evidence="8">
    <location>
        <begin position="16"/>
        <end position="209"/>
    </location>
</feature>
<dbReference type="InterPro" id="IPR027470">
    <property type="entry name" value="Cation_efflux_CTD"/>
</dbReference>
<keyword evidence="11" id="KW-1185">Reference proteome</keyword>
<dbReference type="Proteomes" id="UP000216411">
    <property type="component" value="Unassembled WGS sequence"/>
</dbReference>
<sequence>MKDSLSDKRIAMRVSVISIIINVVLSLFKLLAGIFAQSGAMISDAIHSASDVFSTFIVMIGVNISNKKSDTQHQYGHERFECVASIILAVILAITGIGIGISGIEKIFSGNYEELQIPGVLALVAAVMSIIVKEWMYWFTRAAAKKINSGALMADAWHHRSDALSSVGAFIGIFGARLGYPILDPIASVVICLFIEKASYDIFKDAIDKMIDKSCDTKTISDIKQIIAEQEGVEAIDEVRTRLFGAKIYVDVEISADGSKSLNETHNIAQNVHDEIENKIPMVKHCMVHVNPTLVK</sequence>
<dbReference type="InterPro" id="IPR058533">
    <property type="entry name" value="Cation_efflux_TM"/>
</dbReference>
<evidence type="ECO:0000256" key="2">
    <source>
        <dbReference type="ARBA" id="ARBA00008114"/>
    </source>
</evidence>
<dbReference type="InterPro" id="IPR027469">
    <property type="entry name" value="Cation_efflux_TMD_sf"/>
</dbReference>
<dbReference type="InterPro" id="IPR002524">
    <property type="entry name" value="Cation_efflux"/>
</dbReference>
<evidence type="ECO:0000259" key="9">
    <source>
        <dbReference type="Pfam" id="PF16916"/>
    </source>
</evidence>
<dbReference type="SUPFAM" id="SSF161111">
    <property type="entry name" value="Cation efflux protein transmembrane domain-like"/>
    <property type="match status" value="1"/>
</dbReference>
<evidence type="ECO:0000313" key="10">
    <source>
        <dbReference type="EMBL" id="RDY29957.1"/>
    </source>
</evidence>
<evidence type="ECO:0000256" key="7">
    <source>
        <dbReference type="SAM" id="Phobius"/>
    </source>
</evidence>
<keyword evidence="4 7" id="KW-0812">Transmembrane</keyword>
<keyword evidence="3" id="KW-0813">Transport</keyword>
<evidence type="ECO:0000256" key="3">
    <source>
        <dbReference type="ARBA" id="ARBA00022448"/>
    </source>
</evidence>
<dbReference type="Pfam" id="PF01545">
    <property type="entry name" value="Cation_efflux"/>
    <property type="match status" value="1"/>
</dbReference>
<dbReference type="OrthoDB" id="9806522at2"/>
<dbReference type="AlphaFoldDB" id="A0A371JBB6"/>
<reference evidence="10 11" key="1">
    <citation type="journal article" date="2017" name="Genome Announc.">
        <title>Draft Genome Sequence of a Sporulating and Motile Strain of Lachnotalea glycerini Isolated from Water in Quebec City, Canada.</title>
        <authorList>
            <person name="Maheux A.F."/>
            <person name="Boudreau D.K."/>
            <person name="Berube E."/>
            <person name="Boissinot M."/>
            <person name="Raymond F."/>
            <person name="Brodeur S."/>
            <person name="Corbeil J."/>
            <person name="Isabel S."/>
            <person name="Omar R.F."/>
            <person name="Bergeron M.G."/>
        </authorList>
    </citation>
    <scope>NUCLEOTIDE SEQUENCE [LARGE SCALE GENOMIC DNA]</scope>
    <source>
        <strain evidence="10 11">CCRI-19302</strain>
    </source>
</reference>
<comment type="subcellular location">
    <subcellularLocation>
        <location evidence="1">Membrane</location>
        <topology evidence="1">Multi-pass membrane protein</topology>
    </subcellularLocation>
</comment>
<evidence type="ECO:0000256" key="5">
    <source>
        <dbReference type="ARBA" id="ARBA00022989"/>
    </source>
</evidence>
<dbReference type="Gene3D" id="3.30.70.1350">
    <property type="entry name" value="Cation efflux protein, cytoplasmic domain"/>
    <property type="match status" value="1"/>
</dbReference>
<dbReference type="GO" id="GO:0008324">
    <property type="term" value="F:monoatomic cation transmembrane transporter activity"/>
    <property type="evidence" value="ECO:0007669"/>
    <property type="project" value="InterPro"/>
</dbReference>
<dbReference type="NCBIfam" id="TIGR01297">
    <property type="entry name" value="CDF"/>
    <property type="match status" value="1"/>
</dbReference>
<dbReference type="Pfam" id="PF16916">
    <property type="entry name" value="ZT_dimer"/>
    <property type="match status" value="1"/>
</dbReference>
<dbReference type="InterPro" id="IPR050291">
    <property type="entry name" value="CDF_Transporter"/>
</dbReference>
<feature type="transmembrane region" description="Helical" evidence="7">
    <location>
        <begin position="41"/>
        <end position="62"/>
    </location>
</feature>
<feature type="transmembrane region" description="Helical" evidence="7">
    <location>
        <begin position="116"/>
        <end position="136"/>
    </location>
</feature>
<evidence type="ECO:0000256" key="1">
    <source>
        <dbReference type="ARBA" id="ARBA00004141"/>
    </source>
</evidence>
<evidence type="ECO:0000256" key="4">
    <source>
        <dbReference type="ARBA" id="ARBA00022692"/>
    </source>
</evidence>
<organism evidence="10 11">
    <name type="scientific">Lachnotalea glycerini</name>
    <dbReference type="NCBI Taxonomy" id="1763509"/>
    <lineage>
        <taxon>Bacteria</taxon>
        <taxon>Bacillati</taxon>
        <taxon>Bacillota</taxon>
        <taxon>Clostridia</taxon>
        <taxon>Lachnospirales</taxon>
        <taxon>Lachnospiraceae</taxon>
        <taxon>Lachnotalea</taxon>
    </lineage>
</organism>
<dbReference type="Gene3D" id="1.20.1510.10">
    <property type="entry name" value="Cation efflux protein transmembrane domain"/>
    <property type="match status" value="1"/>
</dbReference>
<accession>A0A371JBB6</accession>
<dbReference type="SUPFAM" id="SSF160240">
    <property type="entry name" value="Cation efflux protein cytoplasmic domain-like"/>
    <property type="match status" value="1"/>
</dbReference>
<dbReference type="FunFam" id="1.20.1510.10:FF:000006">
    <property type="entry name" value="Divalent cation efflux transporter"/>
    <property type="match status" value="1"/>
</dbReference>
<evidence type="ECO:0000313" key="11">
    <source>
        <dbReference type="Proteomes" id="UP000216411"/>
    </source>
</evidence>
<comment type="similarity">
    <text evidence="2">Belongs to the cation diffusion facilitator (CDF) transporter (TC 2.A.4) family.</text>
</comment>
<keyword evidence="6 7" id="KW-0472">Membrane</keyword>
<name>A0A371JBB6_9FIRM</name>
<dbReference type="InterPro" id="IPR036837">
    <property type="entry name" value="Cation_efflux_CTD_sf"/>
</dbReference>
<gene>
    <name evidence="10" type="ORF">CG710_017245</name>
</gene>
<dbReference type="EMBL" id="NOKA02000055">
    <property type="protein sequence ID" value="RDY29957.1"/>
    <property type="molecule type" value="Genomic_DNA"/>
</dbReference>
<feature type="transmembrane region" description="Helical" evidence="7">
    <location>
        <begin position="83"/>
        <end position="104"/>
    </location>
</feature>
<dbReference type="PANTHER" id="PTHR43840:SF15">
    <property type="entry name" value="MITOCHONDRIAL METAL TRANSPORTER 1-RELATED"/>
    <property type="match status" value="1"/>
</dbReference>